<evidence type="ECO:0000313" key="1">
    <source>
        <dbReference type="EMBL" id="MXO54324.1"/>
    </source>
</evidence>
<organism evidence="1 2">
    <name type="scientific">Qipengyuania pelagi</name>
    <dbReference type="NCBI Taxonomy" id="994320"/>
    <lineage>
        <taxon>Bacteria</taxon>
        <taxon>Pseudomonadati</taxon>
        <taxon>Pseudomonadota</taxon>
        <taxon>Alphaproteobacteria</taxon>
        <taxon>Sphingomonadales</taxon>
        <taxon>Erythrobacteraceae</taxon>
        <taxon>Qipengyuania</taxon>
    </lineage>
</organism>
<evidence type="ECO:0008006" key="3">
    <source>
        <dbReference type="Google" id="ProtNLM"/>
    </source>
</evidence>
<proteinExistence type="predicted"/>
<dbReference type="EMBL" id="WTYD01000001">
    <property type="protein sequence ID" value="MXO54324.1"/>
    <property type="molecule type" value="Genomic_DNA"/>
</dbReference>
<protein>
    <recommendedName>
        <fullName evidence="3">Nucleotidyltransferase family protein</fullName>
    </recommendedName>
</protein>
<comment type="caution">
    <text evidence="1">The sequence shown here is derived from an EMBL/GenBank/DDBJ whole genome shotgun (WGS) entry which is preliminary data.</text>
</comment>
<dbReference type="Proteomes" id="UP000430272">
    <property type="component" value="Unassembled WGS sequence"/>
</dbReference>
<evidence type="ECO:0000313" key="2">
    <source>
        <dbReference type="Proteomes" id="UP000430272"/>
    </source>
</evidence>
<gene>
    <name evidence="1" type="ORF">GRI47_09950</name>
</gene>
<dbReference type="AlphaFoldDB" id="A0A844Y7V7"/>
<keyword evidence="2" id="KW-1185">Reference proteome</keyword>
<sequence>MAIRTKTLGLLSGGFDRSETAIPTRLSDELARRHEEILAINLRALTTIAKVAQAFAEERLPYVVIKGPLRAEQVYGSMDVRFGSDVDVYTDREHYRAAEQVLERRLGYKCLVPEDDTWWHDYLGEAPFAAPDPSAVLIDLHNQLQQPGGPYPRDVKSFVENAETRAIGRASARILSPDNALMLTAISFGKAVRNAEPWIAYAHELTYALHQMPSSAEETLTRRARAIGIGRLFDEFLRSSKALFGAPITDNTPESRKRLAMSSCGFAPHALLARSRASWRWTEGAVLARSARFSRAILREAQGRMAYRTSTRFD</sequence>
<dbReference type="Pfam" id="PF14907">
    <property type="entry name" value="NTP_transf_5"/>
    <property type="match status" value="1"/>
</dbReference>
<accession>A0A844Y7V7</accession>
<reference evidence="1 2" key="1">
    <citation type="submission" date="2019-12" db="EMBL/GenBank/DDBJ databases">
        <title>Genomic-based taxomic classification of the family Erythrobacteraceae.</title>
        <authorList>
            <person name="Xu L."/>
        </authorList>
    </citation>
    <scope>NUCLEOTIDE SEQUENCE [LARGE SCALE GENOMIC DNA]</scope>
    <source>
        <strain evidence="1 2">JCM 17468</strain>
    </source>
</reference>
<name>A0A844Y7V7_9SPHN</name>
<dbReference type="InterPro" id="IPR039498">
    <property type="entry name" value="NTP_transf_5"/>
</dbReference>